<reference evidence="3 4" key="1">
    <citation type="submission" date="2019-08" db="EMBL/GenBank/DDBJ databases">
        <title>Deep-cultivation of Planctomycetes and their phenomic and genomic characterization uncovers novel biology.</title>
        <authorList>
            <person name="Wiegand S."/>
            <person name="Jogler M."/>
            <person name="Boedeker C."/>
            <person name="Pinto D."/>
            <person name="Vollmers J."/>
            <person name="Rivas-Marin E."/>
            <person name="Kohn T."/>
            <person name="Peeters S.H."/>
            <person name="Heuer A."/>
            <person name="Rast P."/>
            <person name="Oberbeckmann S."/>
            <person name="Bunk B."/>
            <person name="Jeske O."/>
            <person name="Meyerdierks A."/>
            <person name="Storesund J.E."/>
            <person name="Kallscheuer N."/>
            <person name="Luecker S."/>
            <person name="Lage O.M."/>
            <person name="Pohl T."/>
            <person name="Merkel B.J."/>
            <person name="Hornburger P."/>
            <person name="Mueller R.-W."/>
            <person name="Bruemmer F."/>
            <person name="Labrenz M."/>
            <person name="Spormann A.M."/>
            <person name="Op den Camp H."/>
            <person name="Overmann J."/>
            <person name="Amann R."/>
            <person name="Jetten M.S.M."/>
            <person name="Mascher T."/>
            <person name="Medema M.H."/>
            <person name="Devos D.P."/>
            <person name="Kaster A.-K."/>
            <person name="Ovreas L."/>
            <person name="Rohde M."/>
            <person name="Galperin M.Y."/>
            <person name="Jogler C."/>
        </authorList>
    </citation>
    <scope>NUCLEOTIDE SEQUENCE [LARGE SCALE GENOMIC DNA]</scope>
    <source>
        <strain evidence="3 4">FC18</strain>
    </source>
</reference>
<accession>A0A5B9PAS5</accession>
<proteinExistence type="predicted"/>
<dbReference type="Proteomes" id="UP000322214">
    <property type="component" value="Chromosome"/>
</dbReference>
<gene>
    <name evidence="3" type="ORF">MFFC18_24720</name>
</gene>
<evidence type="ECO:0000256" key="1">
    <source>
        <dbReference type="SAM" id="MobiDB-lite"/>
    </source>
</evidence>
<dbReference type="AlphaFoldDB" id="A0A5B9PAS5"/>
<dbReference type="KEGG" id="mff:MFFC18_24720"/>
<dbReference type="RefSeq" id="WP_075086399.1">
    <property type="nucleotide sequence ID" value="NZ_CP042912.1"/>
</dbReference>
<feature type="chain" id="PRO_5022863077" evidence="2">
    <location>
        <begin position="25"/>
        <end position="936"/>
    </location>
</feature>
<protein>
    <submittedName>
        <fullName evidence="3">Uncharacterized protein</fullName>
    </submittedName>
</protein>
<evidence type="ECO:0000313" key="3">
    <source>
        <dbReference type="EMBL" id="QEG22589.1"/>
    </source>
</evidence>
<keyword evidence="4" id="KW-1185">Reference proteome</keyword>
<keyword evidence="2" id="KW-0732">Signal</keyword>
<feature type="signal peptide" evidence="2">
    <location>
        <begin position="1"/>
        <end position="24"/>
    </location>
</feature>
<feature type="region of interest" description="Disordered" evidence="1">
    <location>
        <begin position="44"/>
        <end position="136"/>
    </location>
</feature>
<name>A0A5B9PAS5_9BACT</name>
<organism evidence="3 4">
    <name type="scientific">Mariniblastus fucicola</name>
    <dbReference type="NCBI Taxonomy" id="980251"/>
    <lineage>
        <taxon>Bacteria</taxon>
        <taxon>Pseudomonadati</taxon>
        <taxon>Planctomycetota</taxon>
        <taxon>Planctomycetia</taxon>
        <taxon>Pirellulales</taxon>
        <taxon>Pirellulaceae</taxon>
        <taxon>Mariniblastus</taxon>
    </lineage>
</organism>
<evidence type="ECO:0000313" key="4">
    <source>
        <dbReference type="Proteomes" id="UP000322214"/>
    </source>
</evidence>
<sequence precursor="true">MKTFSNRVLVITLAVCALTVLASAHLGKMHGQEKVARPTDVTAEGAGQLPDRDDASLPPILYGNQTPFGQLPETAGVTEPSASSDAVDGSDEVEGPQTVRRQSYELLPTRTPPQPEGILPSRTSSEPGALELTPPSSKVPVASPMMPMGLANPVAGPLPGSLTPVAALDVAPSGGCSVCGVESCTICCQPKCLTKTILVPQYHTVWSSIFETRYRTEIKEEAYTREQVVDHQVPRIIQETVMVPEPRIRTFQDFREEEYQVPVEEPYTVMVRKPRQRMVPVEREETYRYPVEQEYTVMVPQDKIVTETKYKTIVDKEIRQKKYTVEVERERKRLVVDYVDDELKLKKRKPFKVTKKIPRERVEWQYENVTETRIVREPYVVYTDSEKTSRQAKATVIAGTRKELNDVLDYDTKVEPYSEPKIEQVESTKRVPEEYTVAVPYVVKAYENYTESIPYEEEVAISWTTRRQTPRQVTRQYTVKIPYIENIPRQYKVKVPVQVMKKGKRTIPKQIPRTKYQNVKRDMGKWVTTVETIPTYEVEADRCGCSTCCPKTRTVRKTVWQPKIVNSRIPYTVHETVKQEVTYEYPVLEHRIEVRDRMEPVTRYRTEQREVSLQVLDVKPAIETKTVKVRKFRQEPRRREIAIQKFREEKRERMVEVSEYANNVSQKELQADYRVPQVKEVLLPETFTERGPDIAGQEIVHRVVEGDIEWREKEVNLVVRKPVKVMVPYEEEIELTEFRTVDEIVKVQSPKPRYETFIEKVPEIRTKIEYVDVEKRVPYIETKTVSVMVPEKRTRTIYKTDVRTVTELKPEIYFETVKETFTRTVYKKKFRNVPVNRAEIYWVKVPKVLKKTIFKTVKRKIKRPALRRVPVRVPYQVEVRIPRRVCTMVAHTITIPVEECCVHCTWHLPGVADATNAWMEYSGDQAARLFWWARTE</sequence>
<evidence type="ECO:0000256" key="2">
    <source>
        <dbReference type="SAM" id="SignalP"/>
    </source>
</evidence>
<dbReference type="EMBL" id="CP042912">
    <property type="protein sequence ID" value="QEG22589.1"/>
    <property type="molecule type" value="Genomic_DNA"/>
</dbReference>